<dbReference type="InterPro" id="IPR050490">
    <property type="entry name" value="Bact_solute-bd_prot1"/>
</dbReference>
<dbReference type="Pfam" id="PF01547">
    <property type="entry name" value="SBP_bac_1"/>
    <property type="match status" value="1"/>
</dbReference>
<evidence type="ECO:0000256" key="3">
    <source>
        <dbReference type="ARBA" id="ARBA00022729"/>
    </source>
</evidence>
<accession>A0A0U2MZE0</accession>
<dbReference type="SUPFAM" id="SSF53850">
    <property type="entry name" value="Periplasmic binding protein-like II"/>
    <property type="match status" value="1"/>
</dbReference>
<name>A0A0U2MZE0_9BACL</name>
<dbReference type="PATRIC" id="fig|162209.4.peg.3669"/>
<comment type="similarity">
    <text evidence="1">Belongs to the bacterial solute-binding protein 1 family.</text>
</comment>
<feature type="signal peptide" evidence="4">
    <location>
        <begin position="1"/>
        <end position="25"/>
    </location>
</feature>
<keyword evidence="3 4" id="KW-0732">Signal</keyword>
<evidence type="ECO:0000256" key="2">
    <source>
        <dbReference type="ARBA" id="ARBA00022448"/>
    </source>
</evidence>
<dbReference type="Proteomes" id="UP000061660">
    <property type="component" value="Chromosome"/>
</dbReference>
<organism evidence="5 6">
    <name type="scientific">Paenibacillus naphthalenovorans</name>
    <dbReference type="NCBI Taxonomy" id="162209"/>
    <lineage>
        <taxon>Bacteria</taxon>
        <taxon>Bacillati</taxon>
        <taxon>Bacillota</taxon>
        <taxon>Bacilli</taxon>
        <taxon>Bacillales</taxon>
        <taxon>Paenibacillaceae</taxon>
        <taxon>Paenibacillus</taxon>
    </lineage>
</organism>
<dbReference type="KEGG" id="pnp:IJ22_34300"/>
<evidence type="ECO:0000313" key="5">
    <source>
        <dbReference type="EMBL" id="ALS23791.1"/>
    </source>
</evidence>
<dbReference type="RefSeq" id="WP_062409634.1">
    <property type="nucleotide sequence ID" value="NZ_CP013652.1"/>
</dbReference>
<keyword evidence="6" id="KW-1185">Reference proteome</keyword>
<evidence type="ECO:0000313" key="6">
    <source>
        <dbReference type="Proteomes" id="UP000061660"/>
    </source>
</evidence>
<reference evidence="6" key="1">
    <citation type="submission" date="2015-12" db="EMBL/GenBank/DDBJ databases">
        <title>Complete genome sequences of two moderately thermophilic Paenibacillus species.</title>
        <authorList>
            <person name="Butler R.III."/>
            <person name="Wang J."/>
            <person name="Stark B.C."/>
            <person name="Pombert J.-F."/>
        </authorList>
    </citation>
    <scope>NUCLEOTIDE SEQUENCE [LARGE SCALE GENOMIC DNA]</scope>
    <source>
        <strain evidence="6">32O-Y</strain>
    </source>
</reference>
<dbReference type="PANTHER" id="PTHR43649:SF34">
    <property type="entry name" value="ABC TRANSPORTER PERIPLASMIC-BINDING PROTEIN YCJN-RELATED"/>
    <property type="match status" value="1"/>
</dbReference>
<sequence precursor="true">MTGWRRSVRRNRHILLLMALPLVFAAACQSKDAPEPQPVPREPVTITFSSLETGTGTAQKMAEAFMKQRPDIRVKTVILPPISDVMHNEYVNQLVSGSTDTDLFALDVIWIEEFASAGWLAPLDEYFPANELKGMLPKPLEGVYSRGRMYALPWYADTGLLFYRKDLLESLDRRPPATWDDLIAQAEMLKRTGLVEHGYVFQANAYEGLTVNFLESVWNNGGRLGERSDRPQLYSRESVEALQYMQRLIREGIAPKEVLDFKEGDSRDWFLDGRAAFLRSGPIVWGLSNREDSKVKGRIGIAPLPVGPHGTTEGSSIGGSSLGMNARISESRKAAAVAFLKFLIGEEAQKQIALEHSRIPVMKRTFEDPEVLAFNPFYRDIPAVLANSHFRPKAAHYADISSVLQIGLHDALSQGSPADKVLQAVDRIVGELPSVAEPASGLNRP</sequence>
<evidence type="ECO:0000256" key="1">
    <source>
        <dbReference type="ARBA" id="ARBA00008520"/>
    </source>
</evidence>
<dbReference type="CDD" id="cd14750">
    <property type="entry name" value="PBP2_TMBP"/>
    <property type="match status" value="1"/>
</dbReference>
<dbReference type="AlphaFoldDB" id="A0A0U2MZE0"/>
<protein>
    <submittedName>
        <fullName evidence="5">Putative ABC transporter-binding protein</fullName>
    </submittedName>
</protein>
<dbReference type="InterPro" id="IPR006059">
    <property type="entry name" value="SBP"/>
</dbReference>
<proteinExistence type="inferred from homology"/>
<reference evidence="5 6" key="2">
    <citation type="journal article" date="2016" name="Genome Announc.">
        <title>Complete Genome Sequences of Two Interactive Moderate Thermophiles, Paenibacillus napthalenovorans 32O-Y and Paenibacillus sp. 32O-W.</title>
        <authorList>
            <person name="Butler R.R.III."/>
            <person name="Wang J."/>
            <person name="Stark B.C."/>
            <person name="Pombert J.F."/>
        </authorList>
    </citation>
    <scope>NUCLEOTIDE SEQUENCE [LARGE SCALE GENOMIC DNA]</scope>
    <source>
        <strain evidence="5 6">32O-Y</strain>
    </source>
</reference>
<dbReference type="EMBL" id="CP013652">
    <property type="protein sequence ID" value="ALS23791.1"/>
    <property type="molecule type" value="Genomic_DNA"/>
</dbReference>
<dbReference type="PANTHER" id="PTHR43649">
    <property type="entry name" value="ARABINOSE-BINDING PROTEIN-RELATED"/>
    <property type="match status" value="1"/>
</dbReference>
<gene>
    <name evidence="5" type="ORF">IJ22_34300</name>
</gene>
<dbReference type="PROSITE" id="PS51257">
    <property type="entry name" value="PROKAR_LIPOPROTEIN"/>
    <property type="match status" value="1"/>
</dbReference>
<dbReference type="Gene3D" id="3.40.190.10">
    <property type="entry name" value="Periplasmic binding protein-like II"/>
    <property type="match status" value="2"/>
</dbReference>
<dbReference type="OrthoDB" id="9808332at2"/>
<feature type="chain" id="PRO_5006831381" evidence="4">
    <location>
        <begin position="26"/>
        <end position="445"/>
    </location>
</feature>
<dbReference type="STRING" id="162209.IJ22_34300"/>
<keyword evidence="2" id="KW-0813">Transport</keyword>
<evidence type="ECO:0000256" key="4">
    <source>
        <dbReference type="SAM" id="SignalP"/>
    </source>
</evidence>